<keyword evidence="1" id="KW-0812">Transmembrane</keyword>
<evidence type="ECO:0000256" key="2">
    <source>
        <dbReference type="SAM" id="SignalP"/>
    </source>
</evidence>
<feature type="signal peptide" evidence="2">
    <location>
        <begin position="1"/>
        <end position="27"/>
    </location>
</feature>
<keyword evidence="1" id="KW-1133">Transmembrane helix</keyword>
<proteinExistence type="predicted"/>
<keyword evidence="1" id="KW-0472">Membrane</keyword>
<dbReference type="Proteomes" id="UP001159179">
    <property type="component" value="Unassembled WGS sequence"/>
</dbReference>
<organism evidence="3 4">
    <name type="scientific">Heyndrickxia oleronia</name>
    <dbReference type="NCBI Taxonomy" id="38875"/>
    <lineage>
        <taxon>Bacteria</taxon>
        <taxon>Bacillati</taxon>
        <taxon>Bacillota</taxon>
        <taxon>Bacilli</taxon>
        <taxon>Bacillales</taxon>
        <taxon>Bacillaceae</taxon>
        <taxon>Heyndrickxia</taxon>
    </lineage>
</organism>
<gene>
    <name evidence="3" type="ORF">P5X88_13285</name>
</gene>
<dbReference type="SUPFAM" id="SSF88713">
    <property type="entry name" value="Glycoside hydrolase/deacetylase"/>
    <property type="match status" value="1"/>
</dbReference>
<dbReference type="RefSeq" id="WP_251340002.1">
    <property type="nucleotide sequence ID" value="NZ_JAMATW010000008.1"/>
</dbReference>
<protein>
    <submittedName>
        <fullName evidence="3">DUF2334 domain-containing protein</fullName>
    </submittedName>
</protein>
<sequence length="567" mass="65222">MNYKRLMSIFVLAMLVQLIAIVPTTHAEETLPKITFIYMTQNHLPNSDVLFLEATLAAFAEKIDLVEANQVNIDKLKKSDVIVFMGEEKGKVPRNVRDAIQSFKGRIIAIGHNVEQLQPYKQWEFVGPESIRKLDNDSLETILSIIHVIPPEESEILSTGENLGERFPFIVKKGKLSYIATTSFRTETKYSVSQSLYSLLNQKPPDVHHAYLRLEDISPITDPKLLKETGEYLSKHNIPFYMAVIPVYVNSETGEYTTLASNKKLVRVLKELQKHGGMIIAHGYTHSYRHEETGEGFEFWDAKLNQKIITKNTDETPPKMKNSLDFTSEEGYQKYLKKMNRLEKEYIDEKLTNSIEHLTELGLYPIAFEAPHYAMSPNGYHVTSEYFSSIFGQVQLSDENWEVMSAPLFASKPAITSGMTLYPETIGFIDPTLSDPYQEMETKLKQLEKVPGSMIGGFYHPYIGLKYLPHMVELIESVPNVEWLDLRKTEQTVQSDHVKIKQEKDKPIQVTSSINGYKLFFQNIKERPFDLVLWVLAIIVSLTILVFFFYILGLRARLRKRLFEERN</sequence>
<evidence type="ECO:0000313" key="4">
    <source>
        <dbReference type="Proteomes" id="UP001159179"/>
    </source>
</evidence>
<evidence type="ECO:0000313" key="3">
    <source>
        <dbReference type="EMBL" id="MDH5161915.1"/>
    </source>
</evidence>
<comment type="caution">
    <text evidence="3">The sequence shown here is derived from an EMBL/GenBank/DDBJ whole genome shotgun (WGS) entry which is preliminary data.</text>
</comment>
<keyword evidence="2" id="KW-0732">Signal</keyword>
<feature type="transmembrane region" description="Helical" evidence="1">
    <location>
        <begin position="531"/>
        <end position="552"/>
    </location>
</feature>
<dbReference type="InterPro" id="IPR018763">
    <property type="entry name" value="DUF2334"/>
</dbReference>
<dbReference type="AlphaFoldDB" id="A0AAW6SUE4"/>
<dbReference type="EMBL" id="JAROYP010000007">
    <property type="protein sequence ID" value="MDH5161915.1"/>
    <property type="molecule type" value="Genomic_DNA"/>
</dbReference>
<evidence type="ECO:0000256" key="1">
    <source>
        <dbReference type="SAM" id="Phobius"/>
    </source>
</evidence>
<dbReference type="InterPro" id="IPR011330">
    <property type="entry name" value="Glyco_hydro/deAcase_b/a-brl"/>
</dbReference>
<feature type="chain" id="PRO_5044026323" evidence="2">
    <location>
        <begin position="28"/>
        <end position="567"/>
    </location>
</feature>
<accession>A0AAW6SUE4</accession>
<dbReference type="GO" id="GO:0005975">
    <property type="term" value="P:carbohydrate metabolic process"/>
    <property type="evidence" value="ECO:0007669"/>
    <property type="project" value="InterPro"/>
</dbReference>
<dbReference type="Pfam" id="PF10096">
    <property type="entry name" value="DUF2334"/>
    <property type="match status" value="1"/>
</dbReference>
<name>A0AAW6SUE4_9BACI</name>
<reference evidence="3" key="1">
    <citation type="submission" date="2023-03" db="EMBL/GenBank/DDBJ databases">
        <title>Bacterial isolates from washroom surfaces on a university campus.</title>
        <authorList>
            <person name="Holman D.B."/>
            <person name="Gzyl K.E."/>
            <person name="Taheri A.E."/>
        </authorList>
    </citation>
    <scope>NUCLEOTIDE SEQUENCE</scope>
    <source>
        <strain evidence="3">RD03</strain>
    </source>
</reference>